<keyword evidence="4" id="KW-0472">Membrane</keyword>
<sequence length="255" mass="29368">MSRCMQFIERIWRHIMTPLCFFIFGVGGLLLSVIWFNCLFLFCSNKTKRTYIARQSISYSFRLFLRITKTVGVLNYSYHGLEKLQEDSGTLVLSNHPTLLDYVLVAAVMPQVDCLVKSSLLRNPFVSGVIRACDYLINNQHEILLSECHKRLAQGDNILIFPEGTRTTPGVKPHLQRGAANIALRCQCPVRFLHIQNNEIALTKYTKWYHIPKRKLRLSLTVRESMHVDELVSASIEQTSIKARHLTRAFETKLI</sequence>
<keyword evidence="3 6" id="KW-0012">Acyltransferase</keyword>
<keyword evidence="7" id="KW-1185">Reference proteome</keyword>
<keyword evidence="4" id="KW-1133">Transmembrane helix</keyword>
<evidence type="ECO:0000256" key="3">
    <source>
        <dbReference type="ARBA" id="ARBA00023315"/>
    </source>
</evidence>
<evidence type="ECO:0000256" key="1">
    <source>
        <dbReference type="ARBA" id="ARBA00005189"/>
    </source>
</evidence>
<evidence type="ECO:0000256" key="4">
    <source>
        <dbReference type="SAM" id="Phobius"/>
    </source>
</evidence>
<evidence type="ECO:0000259" key="5">
    <source>
        <dbReference type="SMART" id="SM00563"/>
    </source>
</evidence>
<keyword evidence="4" id="KW-0812">Transmembrane</keyword>
<proteinExistence type="predicted"/>
<feature type="transmembrane region" description="Helical" evidence="4">
    <location>
        <begin position="21"/>
        <end position="42"/>
    </location>
</feature>
<name>A0ABZ0N1P5_9GAMM</name>
<dbReference type="EMBL" id="CP135990">
    <property type="protein sequence ID" value="WPA92305.1"/>
    <property type="molecule type" value="Genomic_DNA"/>
</dbReference>
<gene>
    <name evidence="6" type="ORF">QS795_000570</name>
</gene>
<dbReference type="CDD" id="cd07989">
    <property type="entry name" value="LPLAT_AGPAT-like"/>
    <property type="match status" value="1"/>
</dbReference>
<evidence type="ECO:0000313" key="7">
    <source>
        <dbReference type="Proteomes" id="UP001302443"/>
    </source>
</evidence>
<dbReference type="InterPro" id="IPR002123">
    <property type="entry name" value="Plipid/glycerol_acylTrfase"/>
</dbReference>
<dbReference type="PANTHER" id="PTHR10434:SF66">
    <property type="entry name" value="PHOSPHOLIPID_GLYCEROL ACYLTRANSFERASE DOMAIN-CONTAINING PROTEIN"/>
    <property type="match status" value="1"/>
</dbReference>
<dbReference type="Proteomes" id="UP001302443">
    <property type="component" value="Chromosome"/>
</dbReference>
<dbReference type="SUPFAM" id="SSF69593">
    <property type="entry name" value="Glycerol-3-phosphate (1)-acyltransferase"/>
    <property type="match status" value="1"/>
</dbReference>
<protein>
    <submittedName>
        <fullName evidence="6">Lysophospholipid acyltransferase family protein</fullName>
    </submittedName>
</protein>
<dbReference type="SMART" id="SM00563">
    <property type="entry name" value="PlsC"/>
    <property type="match status" value="1"/>
</dbReference>
<feature type="domain" description="Phospholipid/glycerol acyltransferase" evidence="5">
    <location>
        <begin position="90"/>
        <end position="198"/>
    </location>
</feature>
<organism evidence="6 7">
    <name type="scientific">Providencia zhijiangensis</name>
    <dbReference type="NCBI Taxonomy" id="3053982"/>
    <lineage>
        <taxon>Bacteria</taxon>
        <taxon>Pseudomonadati</taxon>
        <taxon>Pseudomonadota</taxon>
        <taxon>Gammaproteobacteria</taxon>
        <taxon>Enterobacterales</taxon>
        <taxon>Morganellaceae</taxon>
        <taxon>Providencia</taxon>
    </lineage>
</organism>
<evidence type="ECO:0000313" key="6">
    <source>
        <dbReference type="EMBL" id="WPA92305.1"/>
    </source>
</evidence>
<evidence type="ECO:0000256" key="2">
    <source>
        <dbReference type="ARBA" id="ARBA00022679"/>
    </source>
</evidence>
<dbReference type="GO" id="GO:0016746">
    <property type="term" value="F:acyltransferase activity"/>
    <property type="evidence" value="ECO:0007669"/>
    <property type="project" value="UniProtKB-KW"/>
</dbReference>
<keyword evidence="2" id="KW-0808">Transferase</keyword>
<comment type="pathway">
    <text evidence="1">Lipid metabolism.</text>
</comment>
<dbReference type="PANTHER" id="PTHR10434">
    <property type="entry name" value="1-ACYL-SN-GLYCEROL-3-PHOSPHATE ACYLTRANSFERASE"/>
    <property type="match status" value="1"/>
</dbReference>
<reference evidence="6 7" key="1">
    <citation type="submission" date="2023-09" db="EMBL/GenBank/DDBJ databases">
        <title>Genomic Revisitation and Reclassification of the Genus Providencia.</title>
        <authorList>
            <person name="Dong X."/>
        </authorList>
    </citation>
    <scope>NUCLEOTIDE SEQUENCE [LARGE SCALE GENOMIC DNA]</scope>
    <source>
        <strain evidence="6 7">D4759</strain>
    </source>
</reference>
<accession>A0ABZ0N1P5</accession>
<dbReference type="Pfam" id="PF01553">
    <property type="entry name" value="Acyltransferase"/>
    <property type="match status" value="1"/>
</dbReference>
<dbReference type="RefSeq" id="WP_318626719.1">
    <property type="nucleotide sequence ID" value="NZ_CP135990.1"/>
</dbReference>